<feature type="domain" description="GmrSD restriction endonucleases C-terminal" evidence="1">
    <location>
        <begin position="145"/>
        <end position="210"/>
    </location>
</feature>
<proteinExistence type="predicted"/>
<evidence type="ECO:0000313" key="2">
    <source>
        <dbReference type="EMBL" id="REG85544.1"/>
    </source>
</evidence>
<sequence length="229" mass="26059">MISILKTLLHLSLLFSLLYQPAWADLVVKKSRSSICHTPESASYSRTKNFKPYDTINDCLASGGRLPKGQKNDSSTINQTAQGKSNLVTYKRSYFGHGWDDEDRDCQNTRQEVLISTSAASVRFADNQECRVTFGRWISMYSGKILFDASKVDIDHVVPLKWAWEHGAQVWNKTKREQFANDPINLVPVEASLNRSKGAKGLDEWLPPANQAQYKARFQRIVLKYGLHY</sequence>
<accession>A0A3E0DRA6</accession>
<keyword evidence="3" id="KW-1185">Reference proteome</keyword>
<dbReference type="PANTHER" id="PTHR24094:SF15">
    <property type="entry name" value="AMP-DEPENDENT SYNTHETASE_LIGASE DOMAIN-CONTAINING PROTEIN-RELATED"/>
    <property type="match status" value="1"/>
</dbReference>
<evidence type="ECO:0000259" key="1">
    <source>
        <dbReference type="Pfam" id="PF07510"/>
    </source>
</evidence>
<reference evidence="2 3" key="1">
    <citation type="submission" date="2018-08" db="EMBL/GenBank/DDBJ databases">
        <title>Genomic Encyclopedia of Type Strains, Phase III (KMG-III): the genomes of soil and plant-associated and newly described type strains.</title>
        <authorList>
            <person name="Whitman W."/>
        </authorList>
    </citation>
    <scope>NUCLEOTIDE SEQUENCE [LARGE SCALE GENOMIC DNA]</scope>
    <source>
        <strain evidence="2 3">CECT 7375</strain>
    </source>
</reference>
<dbReference type="Pfam" id="PF07510">
    <property type="entry name" value="GmrSD_C"/>
    <property type="match status" value="1"/>
</dbReference>
<dbReference type="EMBL" id="QUNG01000002">
    <property type="protein sequence ID" value="REG85544.1"/>
    <property type="molecule type" value="Genomic_DNA"/>
</dbReference>
<protein>
    <submittedName>
        <fullName evidence="2">Uncharacterized protein DUF1524</fullName>
    </submittedName>
</protein>
<dbReference type="AlphaFoldDB" id="A0A3E0DRA6"/>
<dbReference type="PANTHER" id="PTHR24094">
    <property type="entry name" value="SECRETED PROTEIN"/>
    <property type="match status" value="1"/>
</dbReference>
<dbReference type="InterPro" id="IPR011089">
    <property type="entry name" value="GmrSD_C"/>
</dbReference>
<dbReference type="RefSeq" id="WP_220342798.1">
    <property type="nucleotide sequence ID" value="NZ_QUNG01000002.1"/>
</dbReference>
<evidence type="ECO:0000313" key="3">
    <source>
        <dbReference type="Proteomes" id="UP000256542"/>
    </source>
</evidence>
<dbReference type="Gene3D" id="1.10.30.50">
    <property type="match status" value="1"/>
</dbReference>
<comment type="caution">
    <text evidence="2">The sequence shown here is derived from an EMBL/GenBank/DDBJ whole genome shotgun (WGS) entry which is preliminary data.</text>
</comment>
<name>A0A3E0DRA6_9GAMM</name>
<gene>
    <name evidence="2" type="ORF">DFP81_10277</name>
</gene>
<organism evidence="2 3">
    <name type="scientific">Marinomonas pollencensis</name>
    <dbReference type="NCBI Taxonomy" id="491954"/>
    <lineage>
        <taxon>Bacteria</taxon>
        <taxon>Pseudomonadati</taxon>
        <taxon>Pseudomonadota</taxon>
        <taxon>Gammaproteobacteria</taxon>
        <taxon>Oceanospirillales</taxon>
        <taxon>Oceanospirillaceae</taxon>
        <taxon>Marinomonas</taxon>
    </lineage>
</organism>
<dbReference type="Proteomes" id="UP000256542">
    <property type="component" value="Unassembled WGS sequence"/>
</dbReference>